<evidence type="ECO:0000259" key="1">
    <source>
        <dbReference type="Pfam" id="PF13409"/>
    </source>
</evidence>
<feature type="domain" description="GST N-terminal" evidence="1">
    <location>
        <begin position="11"/>
        <end position="62"/>
    </location>
</feature>
<keyword evidence="3" id="KW-1185">Reference proteome</keyword>
<organism evidence="2 3">
    <name type="scientific">Myxococcus stipitatus (strain DSM 14675 / JCM 12634 / Mx s8)</name>
    <dbReference type="NCBI Taxonomy" id="1278073"/>
    <lineage>
        <taxon>Bacteria</taxon>
        <taxon>Pseudomonadati</taxon>
        <taxon>Myxococcota</taxon>
        <taxon>Myxococcia</taxon>
        <taxon>Myxococcales</taxon>
        <taxon>Cystobacterineae</taxon>
        <taxon>Myxococcaceae</taxon>
        <taxon>Myxococcus</taxon>
    </lineage>
</organism>
<dbReference type="KEGG" id="msd:MYSTI_04538"/>
<proteinExistence type="predicted"/>
<dbReference type="Gene3D" id="3.40.30.10">
    <property type="entry name" value="Glutaredoxin"/>
    <property type="match status" value="1"/>
</dbReference>
<dbReference type="EMBL" id="CP004025">
    <property type="protein sequence ID" value="AGC45830.1"/>
    <property type="molecule type" value="Genomic_DNA"/>
</dbReference>
<evidence type="ECO:0000313" key="3">
    <source>
        <dbReference type="Proteomes" id="UP000011131"/>
    </source>
</evidence>
<dbReference type="RefSeq" id="WP_015350090.1">
    <property type="nucleotide sequence ID" value="NC_020126.1"/>
</dbReference>
<dbReference type="CDD" id="cd00570">
    <property type="entry name" value="GST_N_family"/>
    <property type="match status" value="1"/>
</dbReference>
<dbReference type="HOGENOM" id="CLU_1330754_0_0_7"/>
<accession>L7UD78</accession>
<name>L7UD78_MYXSD</name>
<dbReference type="OrthoDB" id="5501849at2"/>
<gene>
    <name evidence="2" type="ordered locus">MYSTI_04538</name>
</gene>
<protein>
    <recommendedName>
        <fullName evidence="1">GST N-terminal domain-containing protein</fullName>
    </recommendedName>
</protein>
<dbReference type="InterPro" id="IPR004045">
    <property type="entry name" value="Glutathione_S-Trfase_N"/>
</dbReference>
<reference evidence="2 3" key="1">
    <citation type="journal article" date="2013" name="Genome Announc.">
        <title>Complete genome sequence of Myxococcus stipitatus strain DSM 14675, a fruiting myxobacterium.</title>
        <authorList>
            <person name="Huntley S."/>
            <person name="Kneip S."/>
            <person name="Treuner-Lange A."/>
            <person name="Sogaard-Andersen L."/>
        </authorList>
    </citation>
    <scope>NUCLEOTIDE SEQUENCE [LARGE SCALE GENOMIC DNA]</scope>
    <source>
        <strain evidence="3">DSM 14675 / JCM 12634 / Mx s8</strain>
    </source>
</reference>
<dbReference type="Pfam" id="PF13409">
    <property type="entry name" value="GST_N_2"/>
    <property type="match status" value="1"/>
</dbReference>
<dbReference type="PATRIC" id="fig|1278073.3.peg.4604"/>
<dbReference type="STRING" id="1278073.MYSTI_04538"/>
<sequence>MKPVIIGRSSSHFTRIARIFAEESRVEYDFHILRDMMSPKPEDYGGNPALKIPVLKTPSGSWFGALNVSRELWRQSSHKPDVSWPEDLTEPVSANAQELVLQSMATEVTLIMSRVSGGTENGAHQDKMRLSLGNMLGWLDENAASALNVLPAGREVSFLEVSLYCLVKHLEFREVLPTAPYTALTEFCQRFGTRASCAATVFRFDT</sequence>
<dbReference type="AlphaFoldDB" id="L7UD78"/>
<evidence type="ECO:0000313" key="2">
    <source>
        <dbReference type="EMBL" id="AGC45830.1"/>
    </source>
</evidence>
<dbReference type="Proteomes" id="UP000011131">
    <property type="component" value="Chromosome"/>
</dbReference>
<dbReference type="Gene3D" id="1.20.1050.10">
    <property type="match status" value="1"/>
</dbReference>
<dbReference type="eggNOG" id="COG0625">
    <property type="taxonomic scope" value="Bacteria"/>
</dbReference>